<dbReference type="PANTHER" id="PTHR45790">
    <property type="entry name" value="SIROHEME SYNTHASE-RELATED"/>
    <property type="match status" value="1"/>
</dbReference>
<evidence type="ECO:0000313" key="10">
    <source>
        <dbReference type="Proteomes" id="UP000094296"/>
    </source>
</evidence>
<dbReference type="Gene3D" id="3.30.950.10">
    <property type="entry name" value="Methyltransferase, Cobalt-precorrin-4 Transmethylase, Domain 2"/>
    <property type="match status" value="1"/>
</dbReference>
<protein>
    <submittedName>
        <fullName evidence="9">Precorrin-4 C(11)-methyltransferase</fullName>
    </submittedName>
</protein>
<dbReference type="GO" id="GO:0046026">
    <property type="term" value="F:precorrin-4 C11-methyltransferase activity"/>
    <property type="evidence" value="ECO:0007669"/>
    <property type="project" value="InterPro"/>
</dbReference>
<feature type="domain" description="Tetrapyrrole methylase" evidence="8">
    <location>
        <begin position="1"/>
        <end position="206"/>
    </location>
</feature>
<accession>A0A1E5G4N2</accession>
<dbReference type="CDD" id="cd11641">
    <property type="entry name" value="Precorrin-4_C11-MT"/>
    <property type="match status" value="1"/>
</dbReference>
<evidence type="ECO:0000313" key="9">
    <source>
        <dbReference type="EMBL" id="OEF97994.1"/>
    </source>
</evidence>
<evidence type="ECO:0000256" key="4">
    <source>
        <dbReference type="ARBA" id="ARBA00022603"/>
    </source>
</evidence>
<keyword evidence="6" id="KW-0949">S-adenosyl-L-methionine</keyword>
<keyword evidence="10" id="KW-1185">Reference proteome</keyword>
<name>A0A1E5G4N2_9FIRM</name>
<dbReference type="GO" id="GO:0009236">
    <property type="term" value="P:cobalamin biosynthetic process"/>
    <property type="evidence" value="ECO:0007669"/>
    <property type="project" value="UniProtKB-UniPathway"/>
</dbReference>
<dbReference type="STRING" id="766136.BHF68_13090"/>
<dbReference type="EMBL" id="MIJE01000002">
    <property type="protein sequence ID" value="OEF97994.1"/>
    <property type="molecule type" value="Genomic_DNA"/>
</dbReference>
<evidence type="ECO:0000256" key="7">
    <source>
        <dbReference type="RuleBase" id="RU003960"/>
    </source>
</evidence>
<dbReference type="InterPro" id="IPR050161">
    <property type="entry name" value="Siro_Cobalamin_biosynth"/>
</dbReference>
<comment type="caution">
    <text evidence="9">The sequence shown here is derived from an EMBL/GenBank/DDBJ whole genome shotgun (WGS) entry which is preliminary data.</text>
</comment>
<dbReference type="Proteomes" id="UP000094296">
    <property type="component" value="Unassembled WGS sequence"/>
</dbReference>
<dbReference type="PANTHER" id="PTHR45790:SF4">
    <property type="entry name" value="COBALT-PRECORRIN-4 C(11)-METHYLTRANSFERASE"/>
    <property type="match status" value="1"/>
</dbReference>
<dbReference type="SUPFAM" id="SSF53790">
    <property type="entry name" value="Tetrapyrrole methylase"/>
    <property type="match status" value="1"/>
</dbReference>
<dbReference type="Gene3D" id="3.40.1010.10">
    <property type="entry name" value="Cobalt-precorrin-4 Transmethylase, Domain 1"/>
    <property type="match status" value="1"/>
</dbReference>
<dbReference type="AlphaFoldDB" id="A0A1E5G4N2"/>
<dbReference type="NCBIfam" id="TIGR01465">
    <property type="entry name" value="cobM_cbiF"/>
    <property type="match status" value="1"/>
</dbReference>
<dbReference type="InterPro" id="IPR035996">
    <property type="entry name" value="4pyrrol_Methylase_sf"/>
</dbReference>
<comment type="similarity">
    <text evidence="2 7">Belongs to the precorrin methyltransferase family.</text>
</comment>
<dbReference type="RefSeq" id="WP_069642391.1">
    <property type="nucleotide sequence ID" value="NZ_MIJE01000002.1"/>
</dbReference>
<dbReference type="InterPro" id="IPR014777">
    <property type="entry name" value="4pyrrole_Mease_sub1"/>
</dbReference>
<comment type="pathway">
    <text evidence="1">Cofactor biosynthesis; adenosylcobalamin biosynthesis.</text>
</comment>
<proteinExistence type="inferred from homology"/>
<gene>
    <name evidence="9" type="ORF">BHF68_13090</name>
</gene>
<evidence type="ECO:0000256" key="1">
    <source>
        <dbReference type="ARBA" id="ARBA00004953"/>
    </source>
</evidence>
<dbReference type="InterPro" id="IPR003043">
    <property type="entry name" value="Uropor_MeTrfase_CS"/>
</dbReference>
<dbReference type="OrthoDB" id="9815856at2"/>
<evidence type="ECO:0000256" key="3">
    <source>
        <dbReference type="ARBA" id="ARBA00022573"/>
    </source>
</evidence>
<keyword evidence="4 7" id="KW-0489">Methyltransferase</keyword>
<evidence type="ECO:0000256" key="6">
    <source>
        <dbReference type="ARBA" id="ARBA00022691"/>
    </source>
</evidence>
<dbReference type="InterPro" id="IPR000878">
    <property type="entry name" value="4pyrrol_Mease"/>
</dbReference>
<dbReference type="UniPathway" id="UPA00148"/>
<keyword evidence="3" id="KW-0169">Cobalamin biosynthesis</keyword>
<sequence length="246" mass="26765">MIYFVGAGSGDPDLITLKGYKLLQQADVVVYAGSLVNPEVLSHAKEGAKIVNSAHLALEEIVREMVEGYQVGKLVVRLHTGDPSLYGAIGEQIDMLNEFNIPYKVVPGVSSFLAAAASLGREYTIPDGTQTMIVTRLEGRTPVPASESLKSLASHKSSMAIFLSVGMIDRVVEELSQVHPLDMPIAVVEKASWPEERIVKGTLETIGELTREAGITKTALILVGEFLNHTGKSKLYDKDFAHEYRQ</sequence>
<evidence type="ECO:0000256" key="5">
    <source>
        <dbReference type="ARBA" id="ARBA00022679"/>
    </source>
</evidence>
<evidence type="ECO:0000256" key="2">
    <source>
        <dbReference type="ARBA" id="ARBA00005879"/>
    </source>
</evidence>
<dbReference type="Pfam" id="PF00590">
    <property type="entry name" value="TP_methylase"/>
    <property type="match status" value="1"/>
</dbReference>
<evidence type="ECO:0000259" key="8">
    <source>
        <dbReference type="Pfam" id="PF00590"/>
    </source>
</evidence>
<dbReference type="InterPro" id="IPR006362">
    <property type="entry name" value="Cbl_synth_CobM/CibF"/>
</dbReference>
<reference evidence="9 10" key="1">
    <citation type="submission" date="2016-09" db="EMBL/GenBank/DDBJ databases">
        <title>Draft genome sequence for the type strain of Desulfuribacillus alkaliarsenatis AHT28, an obligately anaerobic, sulfidogenic bacterium isolated from Russian soda lake sediments.</title>
        <authorList>
            <person name="Abin C.A."/>
            <person name="Hollibaugh J.T."/>
        </authorList>
    </citation>
    <scope>NUCLEOTIDE SEQUENCE [LARGE SCALE GENOMIC DNA]</scope>
    <source>
        <strain evidence="9 10">AHT28</strain>
    </source>
</reference>
<dbReference type="InterPro" id="IPR014776">
    <property type="entry name" value="4pyrrole_Mease_sub2"/>
</dbReference>
<dbReference type="GO" id="GO:0032259">
    <property type="term" value="P:methylation"/>
    <property type="evidence" value="ECO:0007669"/>
    <property type="project" value="UniProtKB-KW"/>
</dbReference>
<keyword evidence="5 7" id="KW-0808">Transferase</keyword>
<dbReference type="PROSITE" id="PS00840">
    <property type="entry name" value="SUMT_2"/>
    <property type="match status" value="1"/>
</dbReference>
<organism evidence="9 10">
    <name type="scientific">Desulfuribacillus alkaliarsenatis</name>
    <dbReference type="NCBI Taxonomy" id="766136"/>
    <lineage>
        <taxon>Bacteria</taxon>
        <taxon>Bacillati</taxon>
        <taxon>Bacillota</taxon>
        <taxon>Desulfuribacillia</taxon>
        <taxon>Desulfuribacillales</taxon>
        <taxon>Desulfuribacillaceae</taxon>
        <taxon>Desulfuribacillus</taxon>
    </lineage>
</organism>